<reference evidence="6" key="2">
    <citation type="submission" date="2020-09" db="EMBL/GenBank/DDBJ databases">
        <authorList>
            <person name="Sun Q."/>
            <person name="Zhou Y."/>
        </authorList>
    </citation>
    <scope>NUCLEOTIDE SEQUENCE</scope>
    <source>
        <strain evidence="6">CGMCC 1.3617</strain>
    </source>
</reference>
<dbReference type="InterPro" id="IPR003593">
    <property type="entry name" value="AAA+_ATPase"/>
</dbReference>
<dbReference type="Pfam" id="PF22977">
    <property type="entry name" value="WHD"/>
    <property type="match status" value="1"/>
</dbReference>
<feature type="compositionally biased region" description="Basic and acidic residues" evidence="4">
    <location>
        <begin position="647"/>
        <end position="658"/>
    </location>
</feature>
<evidence type="ECO:0000256" key="2">
    <source>
        <dbReference type="ARBA" id="ARBA00022741"/>
    </source>
</evidence>
<dbReference type="InterPro" id="IPR050221">
    <property type="entry name" value="26S_Proteasome_ATPase"/>
</dbReference>
<dbReference type="InterPro" id="IPR054472">
    <property type="entry name" value="WHD"/>
</dbReference>
<evidence type="ECO:0000313" key="6">
    <source>
        <dbReference type="EMBL" id="GGJ24267.1"/>
    </source>
</evidence>
<dbReference type="Pfam" id="PF00004">
    <property type="entry name" value="AAA"/>
    <property type="match status" value="1"/>
</dbReference>
<dbReference type="RefSeq" id="WP_188968772.1">
    <property type="nucleotide sequence ID" value="NZ_BMKW01000008.1"/>
</dbReference>
<dbReference type="Proteomes" id="UP000661507">
    <property type="component" value="Unassembled WGS sequence"/>
</dbReference>
<organism evidence="6 7">
    <name type="scientific">Neoroseomonas lacus</name>
    <dbReference type="NCBI Taxonomy" id="287609"/>
    <lineage>
        <taxon>Bacteria</taxon>
        <taxon>Pseudomonadati</taxon>
        <taxon>Pseudomonadota</taxon>
        <taxon>Alphaproteobacteria</taxon>
        <taxon>Acetobacterales</taxon>
        <taxon>Acetobacteraceae</taxon>
        <taxon>Neoroseomonas</taxon>
    </lineage>
</organism>
<accession>A0A917KR90</accession>
<dbReference type="EMBL" id="BMKW01000008">
    <property type="protein sequence ID" value="GGJ24267.1"/>
    <property type="molecule type" value="Genomic_DNA"/>
</dbReference>
<keyword evidence="7" id="KW-1185">Reference proteome</keyword>
<dbReference type="GO" id="GO:0016887">
    <property type="term" value="F:ATP hydrolysis activity"/>
    <property type="evidence" value="ECO:0007669"/>
    <property type="project" value="InterPro"/>
</dbReference>
<dbReference type="GO" id="GO:0005524">
    <property type="term" value="F:ATP binding"/>
    <property type="evidence" value="ECO:0007669"/>
    <property type="project" value="UniProtKB-KW"/>
</dbReference>
<feature type="domain" description="AAA+ ATPase" evidence="5">
    <location>
        <begin position="424"/>
        <end position="552"/>
    </location>
</feature>
<dbReference type="CDD" id="cd19481">
    <property type="entry name" value="RecA-like_protease"/>
    <property type="match status" value="1"/>
</dbReference>
<evidence type="ECO:0000256" key="3">
    <source>
        <dbReference type="ARBA" id="ARBA00022840"/>
    </source>
</evidence>
<evidence type="ECO:0000256" key="4">
    <source>
        <dbReference type="SAM" id="MobiDB-lite"/>
    </source>
</evidence>
<dbReference type="Gene3D" id="3.40.50.300">
    <property type="entry name" value="P-loop containing nucleotide triphosphate hydrolases"/>
    <property type="match status" value="1"/>
</dbReference>
<dbReference type="SUPFAM" id="SSF52540">
    <property type="entry name" value="P-loop containing nucleoside triphosphate hydrolases"/>
    <property type="match status" value="1"/>
</dbReference>
<gene>
    <name evidence="6" type="ORF">GCM10011320_34410</name>
</gene>
<sequence>MSAPFAAALAHLDQLIAQEMRRLRARYELSIDEFRGLFVSDAQVEALLQQGASPPPALCRDWRRDIPVLAHRFALDPIACGCVILALAPELSTRYPTLYAYLNDDVARRWPTLDLAQRLLGEGDALRGMLTGEAPLATAGLILPAEAADAARPLPARGFRLSPPLLHHLLRLPGFPVVGLSWLPEAIPATPPTEPPPEALLVCGPPETGRRVAAAAWAARHGCRPLLFDLPVTDAAERVEDAALAARLEGAALILAADDAPPPARLPRRLDGAPIAVICRAAGPWRPLLRGRRWAEVLLAAPDSAARLGHWRQLLKARGSAAPPAALAAVAGQFRLSLPAIGRAASRLPPGRVSSAALTRAAGHELSFDFGPAARPVALQPGWDDLVLTAGTLEQLRDFAAAIAARAIVFGQWGFGQVGRRTGDGLTAMFSGGSGTGKTMSAAVIARELGLDLWRVDLAGLVSKYIGETERNLEKLFGASGASDAILFFDEADAIFGKRSEVKDSHDRYANIEIAYLLQRLEEHDGVVILATNLSRNLDAAFLRRIPFVIEFPMPDAAARARLWRKSIPPAAPLEPDIDFAALGQRFDLSGGDIRAAALEAAFLAVRRNRPIGRPELERAVGRQLMKRGMLPPAQLPSSSARLRPNGADHHPDRRPPA</sequence>
<dbReference type="PANTHER" id="PTHR23073">
    <property type="entry name" value="26S PROTEASOME REGULATORY SUBUNIT"/>
    <property type="match status" value="1"/>
</dbReference>
<keyword evidence="3" id="KW-0067">ATP-binding</keyword>
<protein>
    <recommendedName>
        <fullName evidence="5">AAA+ ATPase domain-containing protein</fullName>
    </recommendedName>
</protein>
<evidence type="ECO:0000259" key="5">
    <source>
        <dbReference type="SMART" id="SM00382"/>
    </source>
</evidence>
<name>A0A917KR90_9PROT</name>
<evidence type="ECO:0000256" key="1">
    <source>
        <dbReference type="ARBA" id="ARBA00006914"/>
    </source>
</evidence>
<feature type="region of interest" description="Disordered" evidence="4">
    <location>
        <begin position="623"/>
        <end position="658"/>
    </location>
</feature>
<comment type="similarity">
    <text evidence="1">Belongs to the AAA ATPase family.</text>
</comment>
<evidence type="ECO:0000313" key="7">
    <source>
        <dbReference type="Proteomes" id="UP000661507"/>
    </source>
</evidence>
<dbReference type="InterPro" id="IPR027417">
    <property type="entry name" value="P-loop_NTPase"/>
</dbReference>
<keyword evidence="2" id="KW-0547">Nucleotide-binding</keyword>
<proteinExistence type="inferred from homology"/>
<comment type="caution">
    <text evidence="6">The sequence shown here is derived from an EMBL/GenBank/DDBJ whole genome shotgun (WGS) entry which is preliminary data.</text>
</comment>
<dbReference type="InterPro" id="IPR003959">
    <property type="entry name" value="ATPase_AAA_core"/>
</dbReference>
<dbReference type="AlphaFoldDB" id="A0A917KR90"/>
<reference evidence="6" key="1">
    <citation type="journal article" date="2014" name="Int. J. Syst. Evol. Microbiol.">
        <title>Complete genome sequence of Corynebacterium casei LMG S-19264T (=DSM 44701T), isolated from a smear-ripened cheese.</title>
        <authorList>
            <consortium name="US DOE Joint Genome Institute (JGI-PGF)"/>
            <person name="Walter F."/>
            <person name="Albersmeier A."/>
            <person name="Kalinowski J."/>
            <person name="Ruckert C."/>
        </authorList>
    </citation>
    <scope>NUCLEOTIDE SEQUENCE</scope>
    <source>
        <strain evidence="6">CGMCC 1.3617</strain>
    </source>
</reference>
<dbReference type="SMART" id="SM00382">
    <property type="entry name" value="AAA"/>
    <property type="match status" value="1"/>
</dbReference>